<dbReference type="InterPro" id="IPR017452">
    <property type="entry name" value="GPCR_Rhodpsn_7TM"/>
</dbReference>
<sequence length="282" mass="31010">LTDGNKSRTSVATFVLPGLSDWRELQLTLFPVFLGVYLVTLAWNLGLIILIRTGDHLRTPMYFFLSFLSSIDICYSSSLSPRMLSDFFRGEKTISLLVCATQYFVLAWMGMSEGCLSAAMAYDRYVAIGRPLQYSAIVAPRLCQKMVAGVSGTGFLSSLAQTVPCFHLYYCRLNTIQYFFCDIPQIIILSCSHPYISQLIVFLSAIFIGLALSLVQAGIVTPGRKADLRILKRPFVGCKHSQVESSANLAPLLPAVVAQLPVRDVSLAVSLALNTALKGQFL</sequence>
<keyword evidence="8 11" id="KW-0472">Membrane</keyword>
<evidence type="ECO:0000256" key="10">
    <source>
        <dbReference type="ARBA" id="ARBA00023224"/>
    </source>
</evidence>
<dbReference type="AlphaFoldDB" id="A0A091DEK8"/>
<keyword evidence="6 11" id="KW-1133">Transmembrane helix</keyword>
<evidence type="ECO:0000313" key="14">
    <source>
        <dbReference type="Proteomes" id="UP000028990"/>
    </source>
</evidence>
<evidence type="ECO:0000256" key="4">
    <source>
        <dbReference type="ARBA" id="ARBA00022692"/>
    </source>
</evidence>
<comment type="subcellular location">
    <subcellularLocation>
        <location evidence="1">Cell membrane</location>
        <topology evidence="1">Multi-pass membrane protein</topology>
    </subcellularLocation>
</comment>
<evidence type="ECO:0000256" key="8">
    <source>
        <dbReference type="ARBA" id="ARBA00023136"/>
    </source>
</evidence>
<keyword evidence="4 11" id="KW-0812">Transmembrane</keyword>
<evidence type="ECO:0000256" key="2">
    <source>
        <dbReference type="ARBA" id="ARBA00022475"/>
    </source>
</evidence>
<keyword evidence="9 13" id="KW-0675">Receptor</keyword>
<dbReference type="Gene3D" id="1.20.1070.10">
    <property type="entry name" value="Rhodopsin 7-helix transmembrane proteins"/>
    <property type="match status" value="1"/>
</dbReference>
<feature type="domain" description="G-protein coupled receptors family 1 profile" evidence="12">
    <location>
        <begin position="43"/>
        <end position="215"/>
    </location>
</feature>
<evidence type="ECO:0000259" key="12">
    <source>
        <dbReference type="PROSITE" id="PS50262"/>
    </source>
</evidence>
<keyword evidence="10" id="KW-0807">Transducer</keyword>
<dbReference type="GO" id="GO:0005886">
    <property type="term" value="C:plasma membrane"/>
    <property type="evidence" value="ECO:0007669"/>
    <property type="project" value="UniProtKB-SubCell"/>
</dbReference>
<dbReference type="PANTHER" id="PTHR26452">
    <property type="entry name" value="OLFACTORY RECEPTOR"/>
    <property type="match status" value="1"/>
</dbReference>
<organism evidence="13 14">
    <name type="scientific">Fukomys damarensis</name>
    <name type="common">Damaraland mole rat</name>
    <name type="synonym">Cryptomys damarensis</name>
    <dbReference type="NCBI Taxonomy" id="885580"/>
    <lineage>
        <taxon>Eukaryota</taxon>
        <taxon>Metazoa</taxon>
        <taxon>Chordata</taxon>
        <taxon>Craniata</taxon>
        <taxon>Vertebrata</taxon>
        <taxon>Euteleostomi</taxon>
        <taxon>Mammalia</taxon>
        <taxon>Eutheria</taxon>
        <taxon>Euarchontoglires</taxon>
        <taxon>Glires</taxon>
        <taxon>Rodentia</taxon>
        <taxon>Hystricomorpha</taxon>
        <taxon>Bathyergidae</taxon>
        <taxon>Fukomys</taxon>
    </lineage>
</organism>
<feature type="transmembrane region" description="Helical" evidence="11">
    <location>
        <begin position="62"/>
        <end position="81"/>
    </location>
</feature>
<dbReference type="Pfam" id="PF13853">
    <property type="entry name" value="7tm_4"/>
    <property type="match status" value="1"/>
</dbReference>
<dbReference type="GO" id="GO:0004930">
    <property type="term" value="F:G protein-coupled receptor activity"/>
    <property type="evidence" value="ECO:0007669"/>
    <property type="project" value="UniProtKB-KW"/>
</dbReference>
<name>A0A091DEK8_FUKDA</name>
<evidence type="ECO:0000313" key="13">
    <source>
        <dbReference type="EMBL" id="KFO29522.1"/>
    </source>
</evidence>
<evidence type="ECO:0000256" key="5">
    <source>
        <dbReference type="ARBA" id="ARBA00022725"/>
    </source>
</evidence>
<gene>
    <name evidence="13" type="ORF">H920_09129</name>
</gene>
<dbReference type="EMBL" id="KN122588">
    <property type="protein sequence ID" value="KFO29522.1"/>
    <property type="molecule type" value="Genomic_DNA"/>
</dbReference>
<dbReference type="OrthoDB" id="9590784at2759"/>
<protein>
    <submittedName>
        <fullName evidence="13">Olfactory receptor 5A1</fullName>
    </submittedName>
</protein>
<feature type="non-terminal residue" evidence="13">
    <location>
        <position position="1"/>
    </location>
</feature>
<keyword evidence="2" id="KW-1003">Cell membrane</keyword>
<feature type="transmembrane region" description="Helical" evidence="11">
    <location>
        <begin position="93"/>
        <end position="111"/>
    </location>
</feature>
<feature type="transmembrane region" description="Helical" evidence="11">
    <location>
        <begin position="199"/>
        <end position="219"/>
    </location>
</feature>
<accession>A0A091DEK8</accession>
<reference evidence="13 14" key="1">
    <citation type="submission" date="2013-11" db="EMBL/GenBank/DDBJ databases">
        <title>The Damaraland mole rat (Fukomys damarensis) genome and evolution of African mole rats.</title>
        <authorList>
            <person name="Gladyshev V.N."/>
            <person name="Fang X."/>
        </authorList>
    </citation>
    <scope>NUCLEOTIDE SEQUENCE [LARGE SCALE GENOMIC DNA]</scope>
    <source>
        <tissue evidence="13">Liver</tissue>
    </source>
</reference>
<evidence type="ECO:0000256" key="7">
    <source>
        <dbReference type="ARBA" id="ARBA00023040"/>
    </source>
</evidence>
<evidence type="ECO:0000256" key="1">
    <source>
        <dbReference type="ARBA" id="ARBA00004651"/>
    </source>
</evidence>
<evidence type="ECO:0000256" key="11">
    <source>
        <dbReference type="SAM" id="Phobius"/>
    </source>
</evidence>
<proteinExistence type="predicted"/>
<dbReference type="FunFam" id="1.20.1070.10:FF:000410">
    <property type="entry name" value="Olfactory receptor 1348"/>
    <property type="match status" value="1"/>
</dbReference>
<dbReference type="GO" id="GO:0004984">
    <property type="term" value="F:olfactory receptor activity"/>
    <property type="evidence" value="ECO:0007669"/>
    <property type="project" value="InterPro"/>
</dbReference>
<evidence type="ECO:0000256" key="6">
    <source>
        <dbReference type="ARBA" id="ARBA00022989"/>
    </source>
</evidence>
<evidence type="ECO:0000256" key="3">
    <source>
        <dbReference type="ARBA" id="ARBA00022606"/>
    </source>
</evidence>
<keyword evidence="5" id="KW-0552">Olfaction</keyword>
<keyword evidence="14" id="KW-1185">Reference proteome</keyword>
<dbReference type="PROSITE" id="PS50262">
    <property type="entry name" value="G_PROTEIN_RECEP_F1_2"/>
    <property type="match status" value="1"/>
</dbReference>
<keyword evidence="7" id="KW-0297">G-protein coupled receptor</keyword>
<dbReference type="InterPro" id="IPR000725">
    <property type="entry name" value="Olfact_rcpt"/>
</dbReference>
<evidence type="ECO:0000256" key="9">
    <source>
        <dbReference type="ARBA" id="ARBA00023170"/>
    </source>
</evidence>
<dbReference type="Proteomes" id="UP000028990">
    <property type="component" value="Unassembled WGS sequence"/>
</dbReference>
<dbReference type="PRINTS" id="PR00245">
    <property type="entry name" value="OLFACTORYR"/>
</dbReference>
<feature type="transmembrane region" description="Helical" evidence="11">
    <location>
        <begin position="29"/>
        <end position="50"/>
    </location>
</feature>
<dbReference type="InterPro" id="IPR050516">
    <property type="entry name" value="Olfactory_GPCR"/>
</dbReference>
<dbReference type="SUPFAM" id="SSF81321">
    <property type="entry name" value="Family A G protein-coupled receptor-like"/>
    <property type="match status" value="1"/>
</dbReference>
<keyword evidence="3" id="KW-0716">Sensory transduction</keyword>